<dbReference type="Proteomes" id="UP000543174">
    <property type="component" value="Unassembled WGS sequence"/>
</dbReference>
<evidence type="ECO:0000313" key="2">
    <source>
        <dbReference type="EMBL" id="MBA9043192.1"/>
    </source>
</evidence>
<keyword evidence="1" id="KW-1133">Transmembrane helix</keyword>
<sequence length="68" mass="7994">MVQKFPKNYFLKVIMKAKDVLYATVWSNISLKKFNWLKNKTLVTSIFVARVLFASHVILHLLINKKVD</sequence>
<evidence type="ECO:0000313" key="3">
    <source>
        <dbReference type="Proteomes" id="UP000543174"/>
    </source>
</evidence>
<keyword evidence="1" id="KW-0812">Transmembrane</keyword>
<evidence type="ECO:0000256" key="1">
    <source>
        <dbReference type="SAM" id="Phobius"/>
    </source>
</evidence>
<protein>
    <submittedName>
        <fullName evidence="2">Uncharacterized protein</fullName>
    </submittedName>
</protein>
<dbReference type="AlphaFoldDB" id="A0A7W3NHQ9"/>
<organism evidence="2 3">
    <name type="scientific">Priestia aryabhattai</name>
    <name type="common">Bacillus aryabhattai</name>
    <dbReference type="NCBI Taxonomy" id="412384"/>
    <lineage>
        <taxon>Bacteria</taxon>
        <taxon>Bacillati</taxon>
        <taxon>Bacillota</taxon>
        <taxon>Bacilli</taxon>
        <taxon>Bacillales</taxon>
        <taxon>Bacillaceae</taxon>
        <taxon>Priestia</taxon>
    </lineage>
</organism>
<comment type="caution">
    <text evidence="2">The sequence shown here is derived from an EMBL/GenBank/DDBJ whole genome shotgun (WGS) entry which is preliminary data.</text>
</comment>
<keyword evidence="3" id="KW-1185">Reference proteome</keyword>
<gene>
    <name evidence="2" type="ORF">HNP21_006383</name>
</gene>
<proteinExistence type="predicted"/>
<keyword evidence="1" id="KW-0472">Membrane</keyword>
<name>A0A7W3NHQ9_PRIAR</name>
<feature type="transmembrane region" description="Helical" evidence="1">
    <location>
        <begin position="42"/>
        <end position="63"/>
    </location>
</feature>
<reference evidence="2" key="1">
    <citation type="submission" date="2020-08" db="EMBL/GenBank/DDBJ databases">
        <title>Functional genomics of gut bacteria from endangered species of beetles.</title>
        <authorList>
            <person name="Carlos-Shanley C."/>
        </authorList>
    </citation>
    <scope>NUCLEOTIDE SEQUENCE [LARGE SCALE GENOMIC DNA]</scope>
    <source>
        <strain evidence="2">S00060</strain>
    </source>
</reference>
<dbReference type="EMBL" id="JACJHT010000032">
    <property type="protein sequence ID" value="MBA9043192.1"/>
    <property type="molecule type" value="Genomic_DNA"/>
</dbReference>
<accession>A0A7W3NHQ9</accession>